<evidence type="ECO:0000256" key="4">
    <source>
        <dbReference type="ARBA" id="ARBA00022827"/>
    </source>
</evidence>
<dbReference type="OrthoDB" id="9787779at2"/>
<dbReference type="KEGG" id="tvl:FAZ95_17980"/>
<protein>
    <submittedName>
        <fullName evidence="8">GMC family oxidoreductase</fullName>
    </submittedName>
</protein>
<dbReference type="SUPFAM" id="SSF51905">
    <property type="entry name" value="FAD/NAD(P)-binding domain"/>
    <property type="match status" value="1"/>
</dbReference>
<dbReference type="Pfam" id="PF05199">
    <property type="entry name" value="GMC_oxred_C"/>
    <property type="match status" value="1"/>
</dbReference>
<dbReference type="RefSeq" id="WP_137333682.1">
    <property type="nucleotide sequence ID" value="NZ_CP040077.1"/>
</dbReference>
<feature type="domain" description="FAD dependent oxidoreductase" evidence="6">
    <location>
        <begin position="18"/>
        <end position="231"/>
    </location>
</feature>
<evidence type="ECO:0000259" key="6">
    <source>
        <dbReference type="Pfam" id="PF01266"/>
    </source>
</evidence>
<dbReference type="PANTHER" id="PTHR42784:SF1">
    <property type="entry name" value="PYRANOSE 2-OXIDASE"/>
    <property type="match status" value="1"/>
</dbReference>
<evidence type="ECO:0000313" key="8">
    <source>
        <dbReference type="EMBL" id="QCP50872.1"/>
    </source>
</evidence>
<gene>
    <name evidence="8" type="ORF">FAZ95_17980</name>
</gene>
<keyword evidence="9" id="KW-1185">Reference proteome</keyword>
<keyword evidence="5" id="KW-0560">Oxidoreductase</keyword>
<dbReference type="Gene3D" id="3.50.50.60">
    <property type="entry name" value="FAD/NAD(P)-binding domain"/>
    <property type="match status" value="2"/>
</dbReference>
<dbReference type="InterPro" id="IPR006076">
    <property type="entry name" value="FAD-dep_OxRdtase"/>
</dbReference>
<dbReference type="InterPro" id="IPR036188">
    <property type="entry name" value="FAD/NAD-bd_sf"/>
</dbReference>
<dbReference type="GO" id="GO:0016614">
    <property type="term" value="F:oxidoreductase activity, acting on CH-OH group of donors"/>
    <property type="evidence" value="ECO:0007669"/>
    <property type="project" value="InterPro"/>
</dbReference>
<proteinExistence type="inferred from homology"/>
<dbReference type="EMBL" id="CP040077">
    <property type="protein sequence ID" value="QCP50872.1"/>
    <property type="molecule type" value="Genomic_DNA"/>
</dbReference>
<sequence length="581" mass="63597">MFIDTRGVEEGVEVEATICIIGAGVAGITLALEMHRLGIDTCLLESGGYKADDETRDLYRGENIGLPYSFADGSRSRFLGGSSNCWGGWCRPLDPWDFDKRDWVAHSGWPFGLDELAPYYASTHGFLKLGPNNFDPAYWEGAIGRADVRRVPLVTGEVRDTVSQFSPPARFGKLYRQDLDRSTHVRVFLNANAVHIDTDSEAKTVKRIRVATLSGRHMTVAAKHFVLATGGIENARLLLASNEVQAAGLGNGNDVVGRFFMDHPRLTSGSVRFTKAWARNKLYDIKYHYQNAAVSANGTFISSQFALTHEVLEREGLLNSRMWFYSLFYGEGSAGAEALIRCKQALLRKDQPGWRLRDDLATMAAHPIDTVGFGVTRLLQPRPLITDVKMQAIVEAAPNRDSRVTLSALRDRLGMPRVKVEWRLDELVKRTFDRTFALVAEALRAGGVAEVTLDAPLQGRAWPDALEGTWHHMGTTRMHDSPKEGVVDRNCKVHGMSNLHIAGSSVFPTVGANFPTITITALALRLAAHLAEALGNPEAVIASTDTLGGERRGMESKTMEALPFAASSLAHVGAGGRAAKD</sequence>
<organism evidence="8 9">
    <name type="scientific">Trinickia violacea</name>
    <dbReference type="NCBI Taxonomy" id="2571746"/>
    <lineage>
        <taxon>Bacteria</taxon>
        <taxon>Pseudomonadati</taxon>
        <taxon>Pseudomonadota</taxon>
        <taxon>Betaproteobacteria</taxon>
        <taxon>Burkholderiales</taxon>
        <taxon>Burkholderiaceae</taxon>
        <taxon>Trinickia</taxon>
    </lineage>
</organism>
<accession>A0A4P8IPK4</accession>
<evidence type="ECO:0000256" key="2">
    <source>
        <dbReference type="ARBA" id="ARBA00010790"/>
    </source>
</evidence>
<name>A0A4P8IPK4_9BURK</name>
<comment type="similarity">
    <text evidence="2">Belongs to the GMC oxidoreductase family.</text>
</comment>
<evidence type="ECO:0000256" key="5">
    <source>
        <dbReference type="ARBA" id="ARBA00023002"/>
    </source>
</evidence>
<comment type="cofactor">
    <cofactor evidence="1">
        <name>FAD</name>
        <dbReference type="ChEBI" id="CHEBI:57692"/>
    </cofactor>
</comment>
<evidence type="ECO:0000313" key="9">
    <source>
        <dbReference type="Proteomes" id="UP000298656"/>
    </source>
</evidence>
<feature type="domain" description="Glucose-methanol-choline oxidoreductase C-terminal" evidence="7">
    <location>
        <begin position="398"/>
        <end position="523"/>
    </location>
</feature>
<dbReference type="InterPro" id="IPR051473">
    <property type="entry name" value="P2Ox-like"/>
</dbReference>
<reference evidence="8 9" key="1">
    <citation type="submission" date="2019-05" db="EMBL/GenBank/DDBJ databases">
        <title>Burkholderia sp. DHOD12, isolated from subtropical forest soil.</title>
        <authorList>
            <person name="Gao Z.-H."/>
            <person name="Qiu L.-H."/>
        </authorList>
    </citation>
    <scope>NUCLEOTIDE SEQUENCE [LARGE SCALE GENOMIC DNA]</scope>
    <source>
        <strain evidence="8 9">DHOD12</strain>
    </source>
</reference>
<dbReference type="Proteomes" id="UP000298656">
    <property type="component" value="Chromosome 1"/>
</dbReference>
<dbReference type="InterPro" id="IPR007867">
    <property type="entry name" value="GMC_OxRtase_C"/>
</dbReference>
<dbReference type="AlphaFoldDB" id="A0A4P8IPK4"/>
<dbReference type="PANTHER" id="PTHR42784">
    <property type="entry name" value="PYRANOSE 2-OXIDASE"/>
    <property type="match status" value="1"/>
</dbReference>
<evidence type="ECO:0000256" key="3">
    <source>
        <dbReference type="ARBA" id="ARBA00022630"/>
    </source>
</evidence>
<dbReference type="Pfam" id="PF01266">
    <property type="entry name" value="DAO"/>
    <property type="match status" value="1"/>
</dbReference>
<keyword evidence="4" id="KW-0274">FAD</keyword>
<keyword evidence="3" id="KW-0285">Flavoprotein</keyword>
<evidence type="ECO:0000259" key="7">
    <source>
        <dbReference type="Pfam" id="PF05199"/>
    </source>
</evidence>
<evidence type="ECO:0000256" key="1">
    <source>
        <dbReference type="ARBA" id="ARBA00001974"/>
    </source>
</evidence>